<dbReference type="PANTHER" id="PTHR43827">
    <property type="entry name" value="2,5-DIKETO-D-GLUCONIC ACID REDUCTASE"/>
    <property type="match status" value="1"/>
</dbReference>
<dbReference type="PROSITE" id="PS00063">
    <property type="entry name" value="ALDOKETO_REDUCTASE_3"/>
    <property type="match status" value="1"/>
</dbReference>
<feature type="domain" description="NADP-dependent oxidoreductase" evidence="3">
    <location>
        <begin position="3"/>
        <end position="145"/>
    </location>
</feature>
<gene>
    <name evidence="4" type="primary">dkgB</name>
    <name evidence="4" type="ORF">ENKNEFLB_02341</name>
</gene>
<feature type="domain" description="NADP-dependent oxidoreductase" evidence="3">
    <location>
        <begin position="157"/>
        <end position="213"/>
    </location>
</feature>
<dbReference type="EMBL" id="CP075371">
    <property type="protein sequence ID" value="QVT79951.1"/>
    <property type="molecule type" value="Genomic_DNA"/>
</dbReference>
<evidence type="ECO:0000313" key="4">
    <source>
        <dbReference type="EMBL" id="QVT79951.1"/>
    </source>
</evidence>
<evidence type="ECO:0000256" key="1">
    <source>
        <dbReference type="ARBA" id="ARBA00022857"/>
    </source>
</evidence>
<dbReference type="PIRSF" id="PIRSF000097">
    <property type="entry name" value="AKR"/>
    <property type="match status" value="1"/>
</dbReference>
<dbReference type="InterPro" id="IPR023210">
    <property type="entry name" value="NADP_OxRdtase_dom"/>
</dbReference>
<dbReference type="GO" id="GO:0050580">
    <property type="term" value="F:2,5-didehydrogluconate reductase activity"/>
    <property type="evidence" value="ECO:0007669"/>
    <property type="project" value="UniProtKB-EC"/>
</dbReference>
<evidence type="ECO:0000313" key="5">
    <source>
        <dbReference type="Proteomes" id="UP000679307"/>
    </source>
</evidence>
<keyword evidence="2 4" id="KW-0560">Oxidoreductase</keyword>
<dbReference type="InterPro" id="IPR020471">
    <property type="entry name" value="AKR"/>
</dbReference>
<dbReference type="InterPro" id="IPR018170">
    <property type="entry name" value="Aldo/ket_reductase_CS"/>
</dbReference>
<reference evidence="4 5" key="1">
    <citation type="submission" date="2021-05" db="EMBL/GenBank/DDBJ databases">
        <title>Complete genome of Nocardioides aquaticus KCTC 9944T isolated from meromictic and hypersaline Ekho Lake, Antarctica.</title>
        <authorList>
            <person name="Hwang K."/>
            <person name="Kim K.M."/>
            <person name="Choe H."/>
        </authorList>
    </citation>
    <scope>NUCLEOTIDE SEQUENCE [LARGE SCALE GENOMIC DNA]</scope>
    <source>
        <strain evidence="4 5">KCTC 9944</strain>
    </source>
</reference>
<dbReference type="PROSITE" id="PS00062">
    <property type="entry name" value="ALDOKETO_REDUCTASE_2"/>
    <property type="match status" value="1"/>
</dbReference>
<dbReference type="EC" id="1.1.1.274" evidence="4"/>
<accession>A0ABX8EK06</accession>
<protein>
    <submittedName>
        <fullName evidence="4">2,5-diketo-D-gluconic acid reductase B</fullName>
        <ecNumber evidence="4">1.1.1.274</ecNumber>
    </submittedName>
</protein>
<name>A0ABX8EK06_9ACTN</name>
<organism evidence="4 5">
    <name type="scientific">Nocardioides aquaticus</name>
    <dbReference type="NCBI Taxonomy" id="160826"/>
    <lineage>
        <taxon>Bacteria</taxon>
        <taxon>Bacillati</taxon>
        <taxon>Actinomycetota</taxon>
        <taxon>Actinomycetes</taxon>
        <taxon>Propionibacteriales</taxon>
        <taxon>Nocardioidaceae</taxon>
        <taxon>Nocardioides</taxon>
    </lineage>
</organism>
<dbReference type="Proteomes" id="UP000679307">
    <property type="component" value="Chromosome"/>
</dbReference>
<keyword evidence="5" id="KW-1185">Reference proteome</keyword>
<keyword evidence="1" id="KW-0521">NADP</keyword>
<dbReference type="Pfam" id="PF00248">
    <property type="entry name" value="Aldo_ket_red"/>
    <property type="match status" value="2"/>
</dbReference>
<evidence type="ECO:0000256" key="2">
    <source>
        <dbReference type="ARBA" id="ARBA00023002"/>
    </source>
</evidence>
<sequence>MNYGNETEVGEALRRSGVPREEVVLTSKLPGRHHGYDDAVASVHESLGRLGVEQIDLHLIHWPNPSVDSYVEAWRALVDCQREGLIRSVGVSNFTPTHLDRVIEATGVTPAVNQIELHPYFPQEQMRAENERRGIRTCSWSPLGKRQAPFTEPPVADAAERHGVTPGQVILRWQVQLGAVPLPKSATPERQRANLDVLGFALDDSEMAAVTGLARPDGRLFGGDPDTHEEM</sequence>
<proteinExistence type="predicted"/>
<dbReference type="PANTHER" id="PTHR43827:SF3">
    <property type="entry name" value="NADP-DEPENDENT OXIDOREDUCTASE DOMAIN-CONTAINING PROTEIN"/>
    <property type="match status" value="1"/>
</dbReference>
<evidence type="ECO:0000259" key="3">
    <source>
        <dbReference type="Pfam" id="PF00248"/>
    </source>
</evidence>